<dbReference type="AlphaFoldDB" id="A0A7R9KDK9"/>
<dbReference type="Proteomes" id="UP000759131">
    <property type="component" value="Unassembled WGS sequence"/>
</dbReference>
<feature type="compositionally biased region" description="Polar residues" evidence="1">
    <location>
        <begin position="1"/>
        <end position="16"/>
    </location>
</feature>
<dbReference type="EMBL" id="CAJPIZ010000395">
    <property type="protein sequence ID" value="CAG2101322.1"/>
    <property type="molecule type" value="Genomic_DNA"/>
</dbReference>
<keyword evidence="3" id="KW-1185">Reference proteome</keyword>
<dbReference type="GO" id="GO:0045271">
    <property type="term" value="C:respiratory chain complex I"/>
    <property type="evidence" value="ECO:0007669"/>
    <property type="project" value="InterPro"/>
</dbReference>
<sequence length="93" mass="10116">MTSYTRIGPQSSSGSYSRAADENLPYDTNPSKGSSKKAPKAAAAPEVASATSSGQIDDGNYRSPEYYGHNANSFYDYMIDMSKYRLKQPSNKS</sequence>
<evidence type="ECO:0000313" key="2">
    <source>
        <dbReference type="EMBL" id="CAD7620892.1"/>
    </source>
</evidence>
<reference evidence="2" key="1">
    <citation type="submission" date="2020-11" db="EMBL/GenBank/DDBJ databases">
        <authorList>
            <person name="Tran Van P."/>
        </authorList>
    </citation>
    <scope>NUCLEOTIDE SEQUENCE</scope>
</reference>
<protein>
    <recommendedName>
        <fullName evidence="4">NADH dehydrogenase [ubiquinone] flavoprotein 3, mitochondrial</fullName>
    </recommendedName>
</protein>
<dbReference type="EMBL" id="OC854970">
    <property type="protein sequence ID" value="CAD7620892.1"/>
    <property type="molecule type" value="Genomic_DNA"/>
</dbReference>
<evidence type="ECO:0000256" key="1">
    <source>
        <dbReference type="SAM" id="MobiDB-lite"/>
    </source>
</evidence>
<proteinExistence type="predicted"/>
<feature type="compositionally biased region" description="Low complexity" evidence="1">
    <location>
        <begin position="40"/>
        <end position="53"/>
    </location>
</feature>
<feature type="region of interest" description="Disordered" evidence="1">
    <location>
        <begin position="1"/>
        <end position="65"/>
    </location>
</feature>
<dbReference type="GO" id="GO:0005739">
    <property type="term" value="C:mitochondrion"/>
    <property type="evidence" value="ECO:0007669"/>
    <property type="project" value="InterPro"/>
</dbReference>
<accession>A0A7R9KDK9</accession>
<dbReference type="OrthoDB" id="6407517at2759"/>
<evidence type="ECO:0000313" key="3">
    <source>
        <dbReference type="Proteomes" id="UP000759131"/>
    </source>
</evidence>
<dbReference type="Pfam" id="PF15880">
    <property type="entry name" value="NDUFV3"/>
    <property type="match status" value="1"/>
</dbReference>
<organism evidence="2">
    <name type="scientific">Medioppia subpectinata</name>
    <dbReference type="NCBI Taxonomy" id="1979941"/>
    <lineage>
        <taxon>Eukaryota</taxon>
        <taxon>Metazoa</taxon>
        <taxon>Ecdysozoa</taxon>
        <taxon>Arthropoda</taxon>
        <taxon>Chelicerata</taxon>
        <taxon>Arachnida</taxon>
        <taxon>Acari</taxon>
        <taxon>Acariformes</taxon>
        <taxon>Sarcoptiformes</taxon>
        <taxon>Oribatida</taxon>
        <taxon>Brachypylina</taxon>
        <taxon>Oppioidea</taxon>
        <taxon>Oppiidae</taxon>
        <taxon>Medioppia</taxon>
    </lineage>
</organism>
<name>A0A7R9KDK9_9ACAR</name>
<gene>
    <name evidence="2" type="ORF">OSB1V03_LOCUS1372</name>
</gene>
<evidence type="ECO:0008006" key="4">
    <source>
        <dbReference type="Google" id="ProtNLM"/>
    </source>
</evidence>
<dbReference type="InterPro" id="IPR026193">
    <property type="entry name" value="NDUFV3"/>
</dbReference>